<reference evidence="1" key="1">
    <citation type="submission" date="2014-02" db="EMBL/GenBank/DDBJ databases">
        <authorList>
            <person name="Genoscope - CEA"/>
        </authorList>
    </citation>
    <scope>NUCLEOTIDE SEQUENCE</scope>
    <source>
        <strain evidence="1">LS3</strain>
    </source>
</reference>
<reference evidence="1" key="2">
    <citation type="submission" date="2014-06" db="EMBL/GenBank/DDBJ databases">
        <title>The complete genome of Blastobotrys (Arxula) adeninivorans LS3 - a yeast of biotechnological interest.</title>
        <authorList>
            <person name="Kunze G."/>
            <person name="Gaillardin C."/>
            <person name="Czernicka M."/>
            <person name="Durrens P."/>
            <person name="Martin T."/>
            <person name="Boer E."/>
            <person name="Gabaldon T."/>
            <person name="Cruz J."/>
            <person name="Talla E."/>
            <person name="Marck C."/>
            <person name="Goffeau A."/>
            <person name="Barbe V."/>
            <person name="Baret P."/>
            <person name="Baronian K."/>
            <person name="Beier S."/>
            <person name="Bleykasten C."/>
            <person name="Bode R."/>
            <person name="Casaregola S."/>
            <person name="Despons L."/>
            <person name="Fairhead C."/>
            <person name="Giersberg M."/>
            <person name="Gierski P."/>
            <person name="Hahnel U."/>
            <person name="Hartmann A."/>
            <person name="Jankowska D."/>
            <person name="Jubin C."/>
            <person name="Jung P."/>
            <person name="Lafontaine I."/>
            <person name="Leh-Louis V."/>
            <person name="Lemaire M."/>
            <person name="Marcet-Houben M."/>
            <person name="Mascher M."/>
            <person name="Morel G."/>
            <person name="Richard G.-F."/>
            <person name="Riechen J."/>
            <person name="Sacerdot C."/>
            <person name="Sarkar A."/>
            <person name="Savel G."/>
            <person name="Schacherer J."/>
            <person name="Sherman D."/>
            <person name="Straub M.-L."/>
            <person name="Stein N."/>
            <person name="Thierry A."/>
            <person name="Trautwein-Schult A."/>
            <person name="Westhof E."/>
            <person name="Worch S."/>
            <person name="Dujon B."/>
            <person name="Souciet J.-L."/>
            <person name="Wincker P."/>
            <person name="Scholz U."/>
            <person name="Neuveglise N."/>
        </authorList>
    </citation>
    <scope>NUCLEOTIDE SEQUENCE</scope>
    <source>
        <strain evidence="1">LS3</strain>
    </source>
</reference>
<dbReference type="AlphaFoldDB" id="A0A060TBD6"/>
<protein>
    <submittedName>
        <fullName evidence="1">ARAD1D30668p</fullName>
    </submittedName>
</protein>
<proteinExistence type="predicted"/>
<gene>
    <name evidence="1" type="ORF">GNLVRS02_ARAD1D30668g</name>
</gene>
<organism evidence="1">
    <name type="scientific">Blastobotrys adeninivorans</name>
    <name type="common">Yeast</name>
    <name type="synonym">Arxula adeninivorans</name>
    <dbReference type="NCBI Taxonomy" id="409370"/>
    <lineage>
        <taxon>Eukaryota</taxon>
        <taxon>Fungi</taxon>
        <taxon>Dikarya</taxon>
        <taxon>Ascomycota</taxon>
        <taxon>Saccharomycotina</taxon>
        <taxon>Dipodascomycetes</taxon>
        <taxon>Dipodascales</taxon>
        <taxon>Trichomonascaceae</taxon>
        <taxon>Blastobotrys</taxon>
    </lineage>
</organism>
<sequence length="96" mass="11517">MDYWSELYRLQLLRDNLEMLQQERVHTIRRRQAADRVDPLDIGQLRFLDDCIRKLGDDIKVIHEDISTSSHKITEWTFLCQQAGHRKPWVDQQGRA</sequence>
<dbReference type="EMBL" id="HG937694">
    <property type="protein sequence ID" value="CDP38258.1"/>
    <property type="molecule type" value="Genomic_DNA"/>
</dbReference>
<name>A0A060TBD6_BLAAD</name>
<evidence type="ECO:0000313" key="1">
    <source>
        <dbReference type="EMBL" id="CDP38258.1"/>
    </source>
</evidence>
<accession>A0A060TBD6</accession>